<comment type="caution">
    <text evidence="2">The sequence shown here is derived from an EMBL/GenBank/DDBJ whole genome shotgun (WGS) entry which is preliminary data.</text>
</comment>
<feature type="compositionally biased region" description="Basic residues" evidence="1">
    <location>
        <begin position="59"/>
        <end position="77"/>
    </location>
</feature>
<dbReference type="EMBL" id="BGZK01000221">
    <property type="protein sequence ID" value="GBP29550.1"/>
    <property type="molecule type" value="Genomic_DNA"/>
</dbReference>
<evidence type="ECO:0000313" key="3">
    <source>
        <dbReference type="Proteomes" id="UP000299102"/>
    </source>
</evidence>
<dbReference type="Proteomes" id="UP000299102">
    <property type="component" value="Unassembled WGS sequence"/>
</dbReference>
<feature type="region of interest" description="Disordered" evidence="1">
    <location>
        <begin position="59"/>
        <end position="78"/>
    </location>
</feature>
<dbReference type="AlphaFoldDB" id="A0A4C1UTK0"/>
<proteinExistence type="predicted"/>
<keyword evidence="3" id="KW-1185">Reference proteome</keyword>
<organism evidence="2 3">
    <name type="scientific">Eumeta variegata</name>
    <name type="common">Bagworm moth</name>
    <name type="synonym">Eumeta japonica</name>
    <dbReference type="NCBI Taxonomy" id="151549"/>
    <lineage>
        <taxon>Eukaryota</taxon>
        <taxon>Metazoa</taxon>
        <taxon>Ecdysozoa</taxon>
        <taxon>Arthropoda</taxon>
        <taxon>Hexapoda</taxon>
        <taxon>Insecta</taxon>
        <taxon>Pterygota</taxon>
        <taxon>Neoptera</taxon>
        <taxon>Endopterygota</taxon>
        <taxon>Lepidoptera</taxon>
        <taxon>Glossata</taxon>
        <taxon>Ditrysia</taxon>
        <taxon>Tineoidea</taxon>
        <taxon>Psychidae</taxon>
        <taxon>Oiketicinae</taxon>
        <taxon>Eumeta</taxon>
    </lineage>
</organism>
<reference evidence="2 3" key="1">
    <citation type="journal article" date="2019" name="Commun. Biol.">
        <title>The bagworm genome reveals a unique fibroin gene that provides high tensile strength.</title>
        <authorList>
            <person name="Kono N."/>
            <person name="Nakamura H."/>
            <person name="Ohtoshi R."/>
            <person name="Tomita M."/>
            <person name="Numata K."/>
            <person name="Arakawa K."/>
        </authorList>
    </citation>
    <scope>NUCLEOTIDE SEQUENCE [LARGE SCALE GENOMIC DNA]</scope>
</reference>
<name>A0A4C1UTK0_EUMVA</name>
<protein>
    <submittedName>
        <fullName evidence="2">Uncharacterized protein</fullName>
    </submittedName>
</protein>
<evidence type="ECO:0000256" key="1">
    <source>
        <dbReference type="SAM" id="MobiDB-lite"/>
    </source>
</evidence>
<evidence type="ECO:0000313" key="2">
    <source>
        <dbReference type="EMBL" id="GBP29550.1"/>
    </source>
</evidence>
<sequence length="245" mass="27973">MKWCNRIGRPVRPSPGGDDAAGAFLVRLTNHHAKYSEQFLLFLKRITFYGRRRRRRCLPAARARRSQRRTQRRRRKGREAVCLHNGSFTGNSERQSFVRCTRTHDDHLTTLNRNRATRAAAGCPLRGVRGYNRASLQSAGRGRNIRQSGVILDGVQIRREKMLKFIRKLGPFRNSTTSGEGAIPPNAVRKDTNKINRPGRRLQFYKIGESTSGRSAGGALCGPKFYWKCFFLMGPRLEDIHHLGQ</sequence>
<gene>
    <name evidence="2" type="ORF">EVAR_93347_1</name>
</gene>
<accession>A0A4C1UTK0</accession>